<keyword evidence="2" id="KW-0749">Sporulation</keyword>
<dbReference type="InterPro" id="IPR002110">
    <property type="entry name" value="Ankyrin_rpt"/>
</dbReference>
<dbReference type="GO" id="GO:0030435">
    <property type="term" value="P:sporulation resulting in formation of a cellular spore"/>
    <property type="evidence" value="ECO:0007669"/>
    <property type="project" value="UniProtKB-KW"/>
</dbReference>
<dbReference type="InterPro" id="IPR051642">
    <property type="entry name" value="SWI6-like"/>
</dbReference>
<keyword evidence="4" id="KW-0183">Conidiation</keyword>
<dbReference type="SUPFAM" id="SSF48403">
    <property type="entry name" value="Ankyrin repeat"/>
    <property type="match status" value="1"/>
</dbReference>
<dbReference type="Pfam" id="PF13637">
    <property type="entry name" value="Ank_4"/>
    <property type="match status" value="1"/>
</dbReference>
<dbReference type="Pfam" id="PF00023">
    <property type="entry name" value="Ank"/>
    <property type="match status" value="1"/>
</dbReference>
<dbReference type="PROSITE" id="PS50088">
    <property type="entry name" value="ANK_REPEAT"/>
    <property type="match status" value="1"/>
</dbReference>
<evidence type="ECO:0000256" key="6">
    <source>
        <dbReference type="SAM" id="Coils"/>
    </source>
</evidence>
<feature type="region of interest" description="Disordered" evidence="7">
    <location>
        <begin position="431"/>
        <end position="467"/>
    </location>
</feature>
<dbReference type="SUPFAM" id="SSF54616">
    <property type="entry name" value="DNA-binding domain of Mlu1-box binding protein MBP1"/>
    <property type="match status" value="1"/>
</dbReference>
<dbReference type="SMART" id="SM01252">
    <property type="entry name" value="KilA-N"/>
    <property type="match status" value="1"/>
</dbReference>
<evidence type="ECO:0000256" key="1">
    <source>
        <dbReference type="ARBA" id="ARBA00022737"/>
    </source>
</evidence>
<dbReference type="AlphaFoldDB" id="A0A164ZX75"/>
<dbReference type="GO" id="GO:0003677">
    <property type="term" value="F:DNA binding"/>
    <property type="evidence" value="ECO:0007669"/>
    <property type="project" value="InterPro"/>
</dbReference>
<evidence type="ECO:0000313" key="9">
    <source>
        <dbReference type="EMBL" id="KZF19651.1"/>
    </source>
</evidence>
<evidence type="ECO:0000313" key="10">
    <source>
        <dbReference type="Proteomes" id="UP000076632"/>
    </source>
</evidence>
<feature type="region of interest" description="Disordered" evidence="7">
    <location>
        <begin position="109"/>
        <end position="152"/>
    </location>
</feature>
<dbReference type="PANTHER" id="PTHR43828:SF15">
    <property type="entry name" value="TRANSCRIPTION FACTOR MBP1"/>
    <property type="match status" value="1"/>
</dbReference>
<evidence type="ECO:0000259" key="8">
    <source>
        <dbReference type="PROSITE" id="PS51299"/>
    </source>
</evidence>
<dbReference type="GO" id="GO:0001228">
    <property type="term" value="F:DNA-binding transcription activator activity, RNA polymerase II-specific"/>
    <property type="evidence" value="ECO:0007669"/>
    <property type="project" value="UniProtKB-ARBA"/>
</dbReference>
<dbReference type="Gene3D" id="3.10.260.10">
    <property type="entry name" value="Transcription regulator HTH, APSES-type DNA-binding domain"/>
    <property type="match status" value="1"/>
</dbReference>
<evidence type="ECO:0000256" key="7">
    <source>
        <dbReference type="SAM" id="MobiDB-lite"/>
    </source>
</evidence>
<dbReference type="InterPro" id="IPR036770">
    <property type="entry name" value="Ankyrin_rpt-contain_sf"/>
</dbReference>
<keyword evidence="6" id="KW-0175">Coiled coil</keyword>
<dbReference type="InterPro" id="IPR036887">
    <property type="entry name" value="HTH_APSES_sf"/>
</dbReference>
<dbReference type="PANTHER" id="PTHR43828">
    <property type="entry name" value="ASPARAGINASE"/>
    <property type="match status" value="1"/>
</dbReference>
<keyword evidence="3 5" id="KW-0040">ANK repeat</keyword>
<feature type="coiled-coil region" evidence="6">
    <location>
        <begin position="502"/>
        <end position="529"/>
    </location>
</feature>
<dbReference type="PROSITE" id="PS51299">
    <property type="entry name" value="HTH_APSES"/>
    <property type="match status" value="1"/>
</dbReference>
<dbReference type="Proteomes" id="UP000076632">
    <property type="component" value="Unassembled WGS sequence"/>
</dbReference>
<dbReference type="OrthoDB" id="6718656at2759"/>
<evidence type="ECO:0000256" key="3">
    <source>
        <dbReference type="ARBA" id="ARBA00023043"/>
    </source>
</evidence>
<dbReference type="SMART" id="SM00248">
    <property type="entry name" value="ANK"/>
    <property type="match status" value="2"/>
</dbReference>
<gene>
    <name evidence="9" type="ORF">L228DRAFT_37899</name>
</gene>
<feature type="compositionally biased region" description="Polar residues" evidence="7">
    <location>
        <begin position="580"/>
        <end position="600"/>
    </location>
</feature>
<accession>A0A164ZX75</accession>
<proteinExistence type="predicted"/>
<protein>
    <submittedName>
        <fullName evidence="9">Apses-domain-containing protein</fullName>
    </submittedName>
</protein>
<dbReference type="Pfam" id="PF04383">
    <property type="entry name" value="KilA-N"/>
    <property type="match status" value="1"/>
</dbReference>
<dbReference type="STRING" id="1328760.A0A164ZX75"/>
<feature type="domain" description="HTH APSES-type" evidence="8">
    <location>
        <begin position="10"/>
        <end position="116"/>
    </location>
</feature>
<dbReference type="GO" id="GO:0033309">
    <property type="term" value="C:SBF transcription complex"/>
    <property type="evidence" value="ECO:0007669"/>
    <property type="project" value="TreeGrafter"/>
</dbReference>
<sequence>MAQGDGFDRIYSATYSNVPVYEFNANGNHVMRRRSDDWINATHILKVADFDKPARTRILEREVQKGVHEKVQGGYGKYQGTWVPLEDGRLLAERNGVLEKLRPIFEFVPGDRSPPQAPKHTTAASNKPKVPRNLGVPRRLTNLTPIPPPSQVSEDHYDAMSGQLHDEYGTPDNTSIASESILADEELVPMSQHSTLSRKRKRRAPDVEALSMIEQQHLVYADELLDYFMLSSNEPVLQIAPPVPPVQFDIDRPIDDQGHTALHWAAAMGDLAVIRDLLQRGAKTGALSNCGETPLMRAVLFTNNFEKETMPKLTQLLLHTVDMRDFFGSTVFHHIAATTSTRSKFLCARYYMESIINKLGERMADHEVAAILNAQDDAGDTALIITARHGARKCVRSLIGHNALVDIRNKKGESADDLIRELNSRRNYHFSQASSSPFQMNDARPAGDDVEGSTRSGNNLFDGSGLDKAKRKSDAAISVMQKLAPMINDQADKLASAFDLELAERETDLNEAHRLLKNMQQEIEQVRKQSFFLSTSGEDEVVEQARLQEYNKLLADNESLLEHLQGVELGRLIHAHEENNTSTDNNGIKTTLGNDQQAQSHLRPGDVKSEPGILLDQQSTTSTLQEKLRYCSALYHEQNTRRALVREVVQNQSIAGLGERQKDYKRLIASALDIAEENVDHMLPEILQELEAANMADGIADSHSLPQAVEG</sequence>
<evidence type="ECO:0000256" key="2">
    <source>
        <dbReference type="ARBA" id="ARBA00022969"/>
    </source>
</evidence>
<dbReference type="EMBL" id="KV407465">
    <property type="protein sequence ID" value="KZF19651.1"/>
    <property type="molecule type" value="Genomic_DNA"/>
</dbReference>
<organism evidence="9 10">
    <name type="scientific">Xylona heveae (strain CBS 132557 / TC161)</name>
    <dbReference type="NCBI Taxonomy" id="1328760"/>
    <lineage>
        <taxon>Eukaryota</taxon>
        <taxon>Fungi</taxon>
        <taxon>Dikarya</taxon>
        <taxon>Ascomycota</taxon>
        <taxon>Pezizomycotina</taxon>
        <taxon>Xylonomycetes</taxon>
        <taxon>Xylonales</taxon>
        <taxon>Xylonaceae</taxon>
        <taxon>Xylona</taxon>
    </lineage>
</organism>
<dbReference type="GeneID" id="28901677"/>
<dbReference type="InParanoid" id="A0A164ZX75"/>
<dbReference type="Gene3D" id="1.25.40.20">
    <property type="entry name" value="Ankyrin repeat-containing domain"/>
    <property type="match status" value="1"/>
</dbReference>
<evidence type="ECO:0000256" key="4">
    <source>
        <dbReference type="ARBA" id="ARBA00023321"/>
    </source>
</evidence>
<dbReference type="OMA" id="IHHAAIM"/>
<dbReference type="RefSeq" id="XP_018185206.1">
    <property type="nucleotide sequence ID" value="XM_018336540.1"/>
</dbReference>
<dbReference type="FunCoup" id="A0A164ZX75">
    <property type="interactions" value="638"/>
</dbReference>
<dbReference type="InterPro" id="IPR003163">
    <property type="entry name" value="Tscrpt_reg_HTH_APSES-type"/>
</dbReference>
<keyword evidence="10" id="KW-1185">Reference proteome</keyword>
<name>A0A164ZX75_XYLHT</name>
<feature type="repeat" description="ANK" evidence="5">
    <location>
        <begin position="257"/>
        <end position="289"/>
    </location>
</feature>
<reference evidence="9 10" key="1">
    <citation type="journal article" date="2016" name="Fungal Biol.">
        <title>The genome of Xylona heveae provides a window into fungal endophytism.</title>
        <authorList>
            <person name="Gazis R."/>
            <person name="Kuo A."/>
            <person name="Riley R."/>
            <person name="LaButti K."/>
            <person name="Lipzen A."/>
            <person name="Lin J."/>
            <person name="Amirebrahimi M."/>
            <person name="Hesse C.N."/>
            <person name="Spatafora J.W."/>
            <person name="Henrissat B."/>
            <person name="Hainaut M."/>
            <person name="Grigoriev I.V."/>
            <person name="Hibbett D.S."/>
        </authorList>
    </citation>
    <scope>NUCLEOTIDE SEQUENCE [LARGE SCALE GENOMIC DNA]</scope>
    <source>
        <strain evidence="9 10">TC161</strain>
    </source>
</reference>
<dbReference type="PROSITE" id="PS50297">
    <property type="entry name" value="ANK_REP_REGION"/>
    <property type="match status" value="1"/>
</dbReference>
<dbReference type="GO" id="GO:0030907">
    <property type="term" value="C:MBF transcription complex"/>
    <property type="evidence" value="ECO:0007669"/>
    <property type="project" value="TreeGrafter"/>
</dbReference>
<evidence type="ECO:0000256" key="5">
    <source>
        <dbReference type="PROSITE-ProRule" id="PRU00023"/>
    </source>
</evidence>
<dbReference type="FunFam" id="3.10.260.10:FF:000001">
    <property type="entry name" value="APSES transcription factor (MbpA)"/>
    <property type="match status" value="1"/>
</dbReference>
<dbReference type="InterPro" id="IPR018004">
    <property type="entry name" value="KilA/APSES_HTH"/>
</dbReference>
<dbReference type="GO" id="GO:0048315">
    <property type="term" value="P:conidium formation"/>
    <property type="evidence" value="ECO:0007669"/>
    <property type="project" value="UniProtKB-KW"/>
</dbReference>
<keyword evidence="1" id="KW-0677">Repeat</keyword>
<feature type="region of interest" description="Disordered" evidence="7">
    <location>
        <begin position="578"/>
        <end position="612"/>
    </location>
</feature>